<feature type="transmembrane region" description="Helical" evidence="1">
    <location>
        <begin position="25"/>
        <end position="50"/>
    </location>
</feature>
<dbReference type="InterPro" id="IPR055896">
    <property type="entry name" value="DUF7473"/>
</dbReference>
<accession>A0A1I0PVS3</accession>
<proteinExistence type="predicted"/>
<name>A0A1I0PVS3_9EURY</name>
<dbReference type="STRING" id="355548.SAMN04487945_2003"/>
<feature type="transmembrane region" description="Helical" evidence="1">
    <location>
        <begin position="108"/>
        <end position="128"/>
    </location>
</feature>
<keyword evidence="1" id="KW-0812">Transmembrane</keyword>
<dbReference type="EMBL" id="FOJA01000001">
    <property type="protein sequence ID" value="SEW18472.1"/>
    <property type="molecule type" value="Genomic_DNA"/>
</dbReference>
<reference evidence="2 3" key="1">
    <citation type="submission" date="2016-10" db="EMBL/GenBank/DDBJ databases">
        <authorList>
            <person name="de Groot N.N."/>
        </authorList>
    </citation>
    <scope>NUCLEOTIDE SEQUENCE [LARGE SCALE GENOMIC DNA]</scope>
    <source>
        <strain evidence="2 3">CGMCC 1.5337</strain>
    </source>
</reference>
<sequence>MPAAAATAGVAATDAIVEPATGTLLQYVATFVGGWLLFGFTAHAAATFVLGDVPWKRGFLVGLAPAVVTVALVRFSPLLIVAIGLAADFAAVHAVYRVRYRTTAFVVVMHYTVSLALVLLGANLLALLGTAPG</sequence>
<evidence type="ECO:0000256" key="1">
    <source>
        <dbReference type="SAM" id="Phobius"/>
    </source>
</evidence>
<gene>
    <name evidence="2" type="ORF">SAMN04487945_2003</name>
</gene>
<organism evidence="2 3">
    <name type="scientific">Halobacterium jilantaiense</name>
    <dbReference type="NCBI Taxonomy" id="355548"/>
    <lineage>
        <taxon>Archaea</taxon>
        <taxon>Methanobacteriati</taxon>
        <taxon>Methanobacteriota</taxon>
        <taxon>Stenosarchaea group</taxon>
        <taxon>Halobacteria</taxon>
        <taxon>Halobacteriales</taxon>
        <taxon>Halobacteriaceae</taxon>
        <taxon>Halobacterium</taxon>
    </lineage>
</organism>
<feature type="transmembrane region" description="Helical" evidence="1">
    <location>
        <begin position="79"/>
        <end position="96"/>
    </location>
</feature>
<dbReference type="Proteomes" id="UP000198518">
    <property type="component" value="Unassembled WGS sequence"/>
</dbReference>
<evidence type="ECO:0000313" key="3">
    <source>
        <dbReference type="Proteomes" id="UP000198518"/>
    </source>
</evidence>
<keyword evidence="1" id="KW-1133">Transmembrane helix</keyword>
<dbReference type="Pfam" id="PF24285">
    <property type="entry name" value="DUF7473"/>
    <property type="match status" value="1"/>
</dbReference>
<evidence type="ECO:0000313" key="2">
    <source>
        <dbReference type="EMBL" id="SEW18472.1"/>
    </source>
</evidence>
<dbReference type="AlphaFoldDB" id="A0A1I0PVS3"/>
<protein>
    <submittedName>
        <fullName evidence="2">Uncharacterized protein</fullName>
    </submittedName>
</protein>
<keyword evidence="1" id="KW-0472">Membrane</keyword>
<keyword evidence="3" id="KW-1185">Reference proteome</keyword>